<protein>
    <submittedName>
        <fullName evidence="7">Phosphatidylinositol mannoside acyltransferase</fullName>
    </submittedName>
</protein>
<dbReference type="KEGG" id="cliz:G7Y31_06520"/>
<dbReference type="Proteomes" id="UP000594681">
    <property type="component" value="Chromosome"/>
</dbReference>
<evidence type="ECO:0000256" key="3">
    <source>
        <dbReference type="ARBA" id="ARBA00022519"/>
    </source>
</evidence>
<dbReference type="AlphaFoldDB" id="A0A7T0KCH3"/>
<evidence type="ECO:0000256" key="5">
    <source>
        <dbReference type="ARBA" id="ARBA00023136"/>
    </source>
</evidence>
<evidence type="ECO:0000256" key="6">
    <source>
        <dbReference type="ARBA" id="ARBA00023315"/>
    </source>
</evidence>
<keyword evidence="8" id="KW-1185">Reference proteome</keyword>
<dbReference type="RefSeq" id="WP_165006285.1">
    <property type="nucleotide sequence ID" value="NZ_CP064954.1"/>
</dbReference>
<dbReference type="CDD" id="cd07984">
    <property type="entry name" value="LPLAT_LABLAT-like"/>
    <property type="match status" value="1"/>
</dbReference>
<dbReference type="NCBIfam" id="NF005919">
    <property type="entry name" value="PRK07920.1"/>
    <property type="match status" value="1"/>
</dbReference>
<dbReference type="PANTHER" id="PTHR30606:SF10">
    <property type="entry name" value="PHOSPHATIDYLINOSITOL MANNOSIDE ACYLTRANSFERASE"/>
    <property type="match status" value="1"/>
</dbReference>
<evidence type="ECO:0000313" key="7">
    <source>
        <dbReference type="EMBL" id="QPK78245.1"/>
    </source>
</evidence>
<comment type="subcellular location">
    <subcellularLocation>
        <location evidence="1">Cell inner membrane</location>
    </subcellularLocation>
</comment>
<keyword evidence="4 7" id="KW-0808">Transferase</keyword>
<dbReference type="InterPro" id="IPR004960">
    <property type="entry name" value="LipA_acyltrans"/>
</dbReference>
<accession>A0A7T0KCH3</accession>
<evidence type="ECO:0000313" key="8">
    <source>
        <dbReference type="Proteomes" id="UP000594681"/>
    </source>
</evidence>
<sequence>MGLRAAFDKQILVSLAYRAGWAVVRWLPRPLAHGLFRVAADVVSHGGKGPEQLRRNLARVVGPENVTRTLVRDSLRSYMRYWCEAFRLPSMHADPTLYAQLLGSVEGLEHLDRSLAQGKGVILALPHSGNWDMAGVFLVGHQGTFSTVAERLRPESLFEAFVRYRQDLGFDVVALTGGHSPFAHLEYRLRAGGVVALLAERDLTRSGVPVEFFGEPAHFAAGPAVLAARTGAALHVVHLWFAPDGWGMKVSAPVEVDSVESTTQRIADGFAANIAAHPEDWHMLQKVWSADLDPRRGKSGA</sequence>
<dbReference type="Pfam" id="PF03279">
    <property type="entry name" value="Lip_A_acyltrans"/>
    <property type="match status" value="1"/>
</dbReference>
<gene>
    <name evidence="7" type="ORF">G7Y31_06520</name>
</gene>
<name>A0A7T0KCH3_9CORY</name>
<keyword evidence="6 7" id="KW-0012">Acyltransferase</keyword>
<reference evidence="7 8" key="1">
    <citation type="submission" date="2020-11" db="EMBL/GenBank/DDBJ databases">
        <title>Corynebacterium sp. ZJ-599.</title>
        <authorList>
            <person name="Zhou J."/>
        </authorList>
    </citation>
    <scope>NUCLEOTIDE SEQUENCE [LARGE SCALE GENOMIC DNA]</scope>
    <source>
        <strain evidence="7 8">ZJ-599</strain>
    </source>
</reference>
<keyword evidence="3" id="KW-0997">Cell inner membrane</keyword>
<dbReference type="PANTHER" id="PTHR30606">
    <property type="entry name" value="LIPID A BIOSYNTHESIS LAUROYL ACYLTRANSFERASE"/>
    <property type="match status" value="1"/>
</dbReference>
<dbReference type="GO" id="GO:0016746">
    <property type="term" value="F:acyltransferase activity"/>
    <property type="evidence" value="ECO:0007669"/>
    <property type="project" value="UniProtKB-KW"/>
</dbReference>
<proteinExistence type="predicted"/>
<evidence type="ECO:0000256" key="1">
    <source>
        <dbReference type="ARBA" id="ARBA00004533"/>
    </source>
</evidence>
<keyword evidence="2" id="KW-1003">Cell membrane</keyword>
<keyword evidence="5" id="KW-0472">Membrane</keyword>
<dbReference type="GO" id="GO:0009247">
    <property type="term" value="P:glycolipid biosynthetic process"/>
    <property type="evidence" value="ECO:0007669"/>
    <property type="project" value="UniProtKB-ARBA"/>
</dbReference>
<dbReference type="EMBL" id="CP064954">
    <property type="protein sequence ID" value="QPK78245.1"/>
    <property type="molecule type" value="Genomic_DNA"/>
</dbReference>
<evidence type="ECO:0000256" key="4">
    <source>
        <dbReference type="ARBA" id="ARBA00022679"/>
    </source>
</evidence>
<evidence type="ECO:0000256" key="2">
    <source>
        <dbReference type="ARBA" id="ARBA00022475"/>
    </source>
</evidence>
<organism evidence="7 8">
    <name type="scientific">Corynebacterium lizhenjunii</name>
    <dbReference type="NCBI Taxonomy" id="2709394"/>
    <lineage>
        <taxon>Bacteria</taxon>
        <taxon>Bacillati</taxon>
        <taxon>Actinomycetota</taxon>
        <taxon>Actinomycetes</taxon>
        <taxon>Mycobacteriales</taxon>
        <taxon>Corynebacteriaceae</taxon>
        <taxon>Corynebacterium</taxon>
    </lineage>
</organism>
<dbReference type="GO" id="GO:0005886">
    <property type="term" value="C:plasma membrane"/>
    <property type="evidence" value="ECO:0007669"/>
    <property type="project" value="UniProtKB-SubCell"/>
</dbReference>